<evidence type="ECO:0000313" key="3">
    <source>
        <dbReference type="EMBL" id="KAK9792948.1"/>
    </source>
</evidence>
<evidence type="ECO:0000256" key="1">
    <source>
        <dbReference type="SAM" id="MobiDB-lite"/>
    </source>
</evidence>
<keyword evidence="2" id="KW-0812">Transmembrane</keyword>
<reference evidence="3 4" key="1">
    <citation type="journal article" date="2024" name="Nat. Commun.">
        <title>Phylogenomics reveals the evolutionary origins of lichenization in chlorophyte algae.</title>
        <authorList>
            <person name="Puginier C."/>
            <person name="Libourel C."/>
            <person name="Otte J."/>
            <person name="Skaloud P."/>
            <person name="Haon M."/>
            <person name="Grisel S."/>
            <person name="Petersen M."/>
            <person name="Berrin J.G."/>
            <person name="Delaux P.M."/>
            <person name="Dal Grande F."/>
            <person name="Keller J."/>
        </authorList>
    </citation>
    <scope>NUCLEOTIDE SEQUENCE [LARGE SCALE GENOMIC DNA]</scope>
    <source>
        <strain evidence="3 4">SAG 2036</strain>
    </source>
</reference>
<gene>
    <name evidence="3" type="ORF">WJX73_002990</name>
</gene>
<evidence type="ECO:0000256" key="2">
    <source>
        <dbReference type="SAM" id="Phobius"/>
    </source>
</evidence>
<proteinExistence type="predicted"/>
<feature type="transmembrane region" description="Helical" evidence="2">
    <location>
        <begin position="12"/>
        <end position="30"/>
    </location>
</feature>
<keyword evidence="4" id="KW-1185">Reference proteome</keyword>
<dbReference type="AlphaFoldDB" id="A0AAW1NPV2"/>
<name>A0AAW1NPV2_9CHLO</name>
<keyword evidence="2" id="KW-1133">Transmembrane helix</keyword>
<keyword evidence="2" id="KW-0472">Membrane</keyword>
<dbReference type="EMBL" id="JALJOQ010000157">
    <property type="protein sequence ID" value="KAK9792948.1"/>
    <property type="molecule type" value="Genomic_DNA"/>
</dbReference>
<dbReference type="Pfam" id="PF23670">
    <property type="entry name" value="PIGBOS1"/>
    <property type="match status" value="1"/>
</dbReference>
<dbReference type="InterPro" id="IPR057394">
    <property type="entry name" value="PIGBOS1"/>
</dbReference>
<feature type="region of interest" description="Disordered" evidence="1">
    <location>
        <begin position="151"/>
        <end position="189"/>
    </location>
</feature>
<organism evidence="3 4">
    <name type="scientific">Symbiochloris irregularis</name>
    <dbReference type="NCBI Taxonomy" id="706552"/>
    <lineage>
        <taxon>Eukaryota</taxon>
        <taxon>Viridiplantae</taxon>
        <taxon>Chlorophyta</taxon>
        <taxon>core chlorophytes</taxon>
        <taxon>Trebouxiophyceae</taxon>
        <taxon>Trebouxiales</taxon>
        <taxon>Trebouxiaceae</taxon>
        <taxon>Symbiochloris</taxon>
    </lineage>
</organism>
<sequence>MRLSRVLQRNRPLHLFVAACVGVASGNYIFKPALEQYWATHQAETGSMAPFKLLQPLTSSTSDAQSEPTGMHDLITHKQMSFLYSKTQGPKFTRTNHMAGLKSNLELWRVQGGDLLSLTSRPQAPSTASSLSAGDLVRIMALQPGRCALSEADKGDLLPPLVPQLSAPGKSSQAKQGKPGRPVKRQRKD</sequence>
<comment type="caution">
    <text evidence="3">The sequence shown here is derived from an EMBL/GenBank/DDBJ whole genome shotgun (WGS) entry which is preliminary data.</text>
</comment>
<protein>
    <submittedName>
        <fullName evidence="3">Uncharacterized protein</fullName>
    </submittedName>
</protein>
<evidence type="ECO:0000313" key="4">
    <source>
        <dbReference type="Proteomes" id="UP001465755"/>
    </source>
</evidence>
<dbReference type="Proteomes" id="UP001465755">
    <property type="component" value="Unassembled WGS sequence"/>
</dbReference>
<accession>A0AAW1NPV2</accession>